<evidence type="ECO:0000256" key="4">
    <source>
        <dbReference type="PROSITE-ProRule" id="PRU00175"/>
    </source>
</evidence>
<evidence type="ECO:0000259" key="5">
    <source>
        <dbReference type="PROSITE" id="PS50089"/>
    </source>
</evidence>
<dbReference type="InterPro" id="IPR017907">
    <property type="entry name" value="Znf_RING_CS"/>
</dbReference>
<dbReference type="PANTHER" id="PTHR25462:SF305">
    <property type="entry name" value="RING-TYPE DOMAIN-CONTAINING PROTEIN"/>
    <property type="match status" value="1"/>
</dbReference>
<dbReference type="InterPro" id="IPR013083">
    <property type="entry name" value="Znf_RING/FYVE/PHD"/>
</dbReference>
<keyword evidence="3" id="KW-0862">Zinc</keyword>
<evidence type="ECO:0000256" key="1">
    <source>
        <dbReference type="ARBA" id="ARBA00022723"/>
    </source>
</evidence>
<organism evidence="6 7">
    <name type="scientific">Triparma laevis f. longispina</name>
    <dbReference type="NCBI Taxonomy" id="1714387"/>
    <lineage>
        <taxon>Eukaryota</taxon>
        <taxon>Sar</taxon>
        <taxon>Stramenopiles</taxon>
        <taxon>Ochrophyta</taxon>
        <taxon>Bolidophyceae</taxon>
        <taxon>Parmales</taxon>
        <taxon>Triparmaceae</taxon>
        <taxon>Triparma</taxon>
    </lineage>
</organism>
<name>A0A9W7FSN7_9STRA</name>
<protein>
    <recommendedName>
        <fullName evidence="5">RING-type domain-containing protein</fullName>
    </recommendedName>
</protein>
<accession>A0A9W7FSN7</accession>
<reference evidence="7" key="1">
    <citation type="journal article" date="2023" name="Commun. Biol.">
        <title>Genome analysis of Parmales, the sister group of diatoms, reveals the evolutionary specialization of diatoms from phago-mixotrophs to photoautotrophs.</title>
        <authorList>
            <person name="Ban H."/>
            <person name="Sato S."/>
            <person name="Yoshikawa S."/>
            <person name="Yamada K."/>
            <person name="Nakamura Y."/>
            <person name="Ichinomiya M."/>
            <person name="Sato N."/>
            <person name="Blanc-Mathieu R."/>
            <person name="Endo H."/>
            <person name="Kuwata A."/>
            <person name="Ogata H."/>
        </authorList>
    </citation>
    <scope>NUCLEOTIDE SEQUENCE [LARGE SCALE GENOMIC DNA]</scope>
    <source>
        <strain evidence="7">NIES 3700</strain>
    </source>
</reference>
<evidence type="ECO:0000256" key="2">
    <source>
        <dbReference type="ARBA" id="ARBA00022771"/>
    </source>
</evidence>
<sequence length="164" mass="17238">MSHESGRSSSPGPPPLVRRRSFAANIAPLGSPGVASVRSAPANIHFAPGSPGASSVKSHVSQLSNASSSTSIAGSVSISNILALTICPICFLPPLNPQALITPCGHTFCSSCLNKWADHGPGGRDYVKCPSCRKSFRKANLTRNIMRTRTVDEGNPRREAIEDC</sequence>
<dbReference type="GO" id="GO:0005654">
    <property type="term" value="C:nucleoplasm"/>
    <property type="evidence" value="ECO:0007669"/>
    <property type="project" value="TreeGrafter"/>
</dbReference>
<dbReference type="InterPro" id="IPR047153">
    <property type="entry name" value="TRIM45/56/19-like"/>
</dbReference>
<dbReference type="GO" id="GO:0008270">
    <property type="term" value="F:zinc ion binding"/>
    <property type="evidence" value="ECO:0007669"/>
    <property type="project" value="UniProtKB-KW"/>
</dbReference>
<dbReference type="PANTHER" id="PTHR25462">
    <property type="entry name" value="BONUS, ISOFORM C-RELATED"/>
    <property type="match status" value="1"/>
</dbReference>
<dbReference type="InterPro" id="IPR001841">
    <property type="entry name" value="Znf_RING"/>
</dbReference>
<dbReference type="EMBL" id="BRXW01000288">
    <property type="protein sequence ID" value="GMI17341.1"/>
    <property type="molecule type" value="Genomic_DNA"/>
</dbReference>
<proteinExistence type="predicted"/>
<dbReference type="InterPro" id="IPR018957">
    <property type="entry name" value="Znf_C3HC4_RING-type"/>
</dbReference>
<dbReference type="Gene3D" id="3.30.40.10">
    <property type="entry name" value="Zinc/RING finger domain, C3HC4 (zinc finger)"/>
    <property type="match status" value="1"/>
</dbReference>
<keyword evidence="1" id="KW-0479">Metal-binding</keyword>
<keyword evidence="7" id="KW-1185">Reference proteome</keyword>
<keyword evidence="2 4" id="KW-0863">Zinc-finger</keyword>
<dbReference type="PROSITE" id="PS00518">
    <property type="entry name" value="ZF_RING_1"/>
    <property type="match status" value="1"/>
</dbReference>
<dbReference type="Proteomes" id="UP001165122">
    <property type="component" value="Unassembled WGS sequence"/>
</dbReference>
<feature type="domain" description="RING-type" evidence="5">
    <location>
        <begin position="87"/>
        <end position="133"/>
    </location>
</feature>
<dbReference type="OrthoDB" id="6270329at2759"/>
<dbReference type="GO" id="GO:0061630">
    <property type="term" value="F:ubiquitin protein ligase activity"/>
    <property type="evidence" value="ECO:0007669"/>
    <property type="project" value="TreeGrafter"/>
</dbReference>
<dbReference type="SUPFAM" id="SSF57850">
    <property type="entry name" value="RING/U-box"/>
    <property type="match status" value="1"/>
</dbReference>
<comment type="caution">
    <text evidence="6">The sequence shown here is derived from an EMBL/GenBank/DDBJ whole genome shotgun (WGS) entry which is preliminary data.</text>
</comment>
<dbReference type="SMART" id="SM00184">
    <property type="entry name" value="RING"/>
    <property type="match status" value="1"/>
</dbReference>
<evidence type="ECO:0000256" key="3">
    <source>
        <dbReference type="ARBA" id="ARBA00022833"/>
    </source>
</evidence>
<dbReference type="PROSITE" id="PS50089">
    <property type="entry name" value="ZF_RING_2"/>
    <property type="match status" value="1"/>
</dbReference>
<evidence type="ECO:0000313" key="7">
    <source>
        <dbReference type="Proteomes" id="UP001165122"/>
    </source>
</evidence>
<dbReference type="AlphaFoldDB" id="A0A9W7FSN7"/>
<evidence type="ECO:0000313" key="6">
    <source>
        <dbReference type="EMBL" id="GMI17341.1"/>
    </source>
</evidence>
<dbReference type="Pfam" id="PF00097">
    <property type="entry name" value="zf-C3HC4"/>
    <property type="match status" value="1"/>
</dbReference>
<gene>
    <name evidence="6" type="ORF">TrLO_g12478</name>
</gene>